<dbReference type="InterPro" id="IPR016159">
    <property type="entry name" value="Cullin_repeat-like_dom_sf"/>
</dbReference>
<name>A0A7J6UWG8_THATH</name>
<dbReference type="GO" id="GO:0000145">
    <property type="term" value="C:exocyst"/>
    <property type="evidence" value="ECO:0007669"/>
    <property type="project" value="InterPro"/>
</dbReference>
<sequence length="320" mass="35960">MATRRCFKSFEKLGTSKNVTEDMILILSNFDNRLSTITDLLSTGNGEGKGKGKGRGDVSCGGGKSKSDEQFEAAEKIVLRWDSNTGTPQHHSLPWEEAPDEAAEYLSAVDEILQLTEDLTLSPDGNLMDRAESVLQIAMSRLQDEFRHILIRNTIPLDVGRLYGSVRRVSLSFASNDGEIEDFESSVEDDASVSWNHERGASLGDDLCVDLIHPEAVADLREIAERMIRSGYEKECCQVYSSVLRDVLDECLSILGIEKLSIEEVQKVEWRSLDEKMKKWIYVVKVVVRIDAFLHSPSLNANHTIYLLKHPHLIMKMENS</sequence>
<evidence type="ECO:0000313" key="3">
    <source>
        <dbReference type="Proteomes" id="UP000554482"/>
    </source>
</evidence>
<proteinExistence type="predicted"/>
<dbReference type="Proteomes" id="UP000554482">
    <property type="component" value="Unassembled WGS sequence"/>
</dbReference>
<accession>A0A7J6UWG8</accession>
<dbReference type="EMBL" id="JABWDY010042040">
    <property type="protein sequence ID" value="KAF5176947.1"/>
    <property type="molecule type" value="Genomic_DNA"/>
</dbReference>
<dbReference type="SUPFAM" id="SSF74788">
    <property type="entry name" value="Cullin repeat-like"/>
    <property type="match status" value="1"/>
</dbReference>
<dbReference type="PANTHER" id="PTHR12542:SF142">
    <property type="entry name" value="EXOCYST SUBUNIT EXO70 FAMILY PROTEIN"/>
    <property type="match status" value="1"/>
</dbReference>
<dbReference type="AlphaFoldDB" id="A0A7J6UWG8"/>
<protein>
    <submittedName>
        <fullName evidence="2">Exocyst complex component exo70b1</fullName>
    </submittedName>
</protein>
<dbReference type="Gene3D" id="1.20.1280.170">
    <property type="entry name" value="Exocyst complex component Exo70"/>
    <property type="match status" value="1"/>
</dbReference>
<keyword evidence="3" id="KW-1185">Reference proteome</keyword>
<reference evidence="2 3" key="1">
    <citation type="submission" date="2020-06" db="EMBL/GenBank/DDBJ databases">
        <title>Transcriptomic and genomic resources for Thalictrum thalictroides and T. hernandezii: Facilitating candidate gene discovery in an emerging model plant lineage.</title>
        <authorList>
            <person name="Arias T."/>
            <person name="Riano-Pachon D.M."/>
            <person name="Di Stilio V.S."/>
        </authorList>
    </citation>
    <scope>NUCLEOTIDE SEQUENCE [LARGE SCALE GENOMIC DNA]</scope>
    <source>
        <strain evidence="3">cv. WT478/WT964</strain>
        <tissue evidence="2">Leaves</tissue>
    </source>
</reference>
<dbReference type="GO" id="GO:0006887">
    <property type="term" value="P:exocytosis"/>
    <property type="evidence" value="ECO:0007669"/>
    <property type="project" value="InterPro"/>
</dbReference>
<dbReference type="InterPro" id="IPR004140">
    <property type="entry name" value="Exo70"/>
</dbReference>
<gene>
    <name evidence="2" type="ORF">FRX31_033466</name>
</gene>
<feature type="region of interest" description="Disordered" evidence="1">
    <location>
        <begin position="42"/>
        <end position="68"/>
    </location>
</feature>
<evidence type="ECO:0000313" key="2">
    <source>
        <dbReference type="EMBL" id="KAF5176947.1"/>
    </source>
</evidence>
<evidence type="ECO:0000256" key="1">
    <source>
        <dbReference type="SAM" id="MobiDB-lite"/>
    </source>
</evidence>
<dbReference type="PANTHER" id="PTHR12542">
    <property type="entry name" value="EXOCYST COMPLEX PROTEIN EXO70"/>
    <property type="match status" value="1"/>
</dbReference>
<organism evidence="2 3">
    <name type="scientific">Thalictrum thalictroides</name>
    <name type="common">Rue-anemone</name>
    <name type="synonym">Anemone thalictroides</name>
    <dbReference type="NCBI Taxonomy" id="46969"/>
    <lineage>
        <taxon>Eukaryota</taxon>
        <taxon>Viridiplantae</taxon>
        <taxon>Streptophyta</taxon>
        <taxon>Embryophyta</taxon>
        <taxon>Tracheophyta</taxon>
        <taxon>Spermatophyta</taxon>
        <taxon>Magnoliopsida</taxon>
        <taxon>Ranunculales</taxon>
        <taxon>Ranunculaceae</taxon>
        <taxon>Thalictroideae</taxon>
        <taxon>Thalictrum</taxon>
    </lineage>
</organism>
<dbReference type="OrthoDB" id="1432752at2759"/>
<dbReference type="Pfam" id="PF20669">
    <property type="entry name" value="Exo70_N"/>
    <property type="match status" value="1"/>
</dbReference>
<comment type="caution">
    <text evidence="2">The sequence shown here is derived from an EMBL/GenBank/DDBJ whole genome shotgun (WGS) entry which is preliminary data.</text>
</comment>